<dbReference type="SUPFAM" id="SSF101904">
    <property type="entry name" value="GyrA/ParC C-terminal domain-like"/>
    <property type="match status" value="1"/>
</dbReference>
<evidence type="ECO:0000313" key="15">
    <source>
        <dbReference type="Proteomes" id="UP000030008"/>
    </source>
</evidence>
<dbReference type="RefSeq" id="WP_002606683.1">
    <property type="nucleotide sequence ID" value="NZ_BAAACC010000014.1"/>
</dbReference>
<evidence type="ECO:0000256" key="10">
    <source>
        <dbReference type="PROSITE-ProRule" id="PRU01384"/>
    </source>
</evidence>
<dbReference type="FunFam" id="3.30.1360.40:FF:000002">
    <property type="entry name" value="DNA gyrase subunit A"/>
    <property type="match status" value="1"/>
</dbReference>
<evidence type="ECO:0000313" key="14">
    <source>
        <dbReference type="EMBL" id="QJA00904.1"/>
    </source>
</evidence>
<evidence type="ECO:0000256" key="5">
    <source>
        <dbReference type="ARBA" id="ARBA00023029"/>
    </source>
</evidence>
<sequence length="837" mass="93644">MDLNKEKLIQVDISKEMKTSFLDYSMSVIVDRALPDVRDGMKPVHRRILHAMNELGIVASKPFKKSARIVGEVIGKYHPHGDTAVYDAMVRMAQDFSYRYMLVQGHGNFGSMDGDGAAAMRYTEARMSKIAMEMMKDINKDTVDFIPNYDNEETEPAVLPARFPNLLVNGSVGIAVGMATNIPPHNLTETIDATFAIMDNPEISVVELMDNYIKGPDFPTGGIILGRAGIRQAFETGRGSIMVRSKHHLEDMGNGKTRIVVTEIPYQVNKANLITKIADLVREKQIEGITYLNDESNREGIRIVIELRKDAQPDVILNQLYRMTQLQTSFGVNMLALVEKTPKQMGIREALQHYVNHQIDVTVRRTKFELKKAEDRAHILEGLRIALDHIDEIIRLIRSSQNDAEARTGLMEQFKLTEIQANAILEMRLRRLTGLERDKIENEYRELMNTIADLRDILANHDRVLGIIRDELTEVKNRFGDERRTEISEADYDMQDEDLIPVEDVVITMTTNGYIKRMPTDTYRTQNRGGRGVKGMSVNEDDIVDLLITMSTHDYLMLFTNLGKVYRIKGYKVPNSGRTAKGLPVVNLLNLDKEEKVRALVPVRPDSESSFLLFVTKNGLVKRTPMSEFDSIRQNGKIAITLREFDELVGVKETTGDDEIIIAGSNGKAVRFHEDDIRAMGRTASGVKGFNVDGSIVVGAATSKEGTHLLAVSENGYGKRTAIEEYRLTTRGAKGVKTINVTNKTGELVSVRAVNGDEDAMIVTNSGIIIRISVDDIGIYSRNTQGVKLINVADEESVAKVAIVEKEEEEPEEAAAGEALENNEETTEQIIDNPVEE</sequence>
<dbReference type="GO" id="GO:0006265">
    <property type="term" value="P:DNA topological change"/>
    <property type="evidence" value="ECO:0007669"/>
    <property type="project" value="UniProtKB-UniRule"/>
</dbReference>
<dbReference type="PROSITE" id="PS52040">
    <property type="entry name" value="TOPO_IIA"/>
    <property type="match status" value="1"/>
</dbReference>
<dbReference type="Proteomes" id="UP000503330">
    <property type="component" value="Chromosome"/>
</dbReference>
<name>A0A099I9W5_CLOIN</name>
<evidence type="ECO:0000256" key="1">
    <source>
        <dbReference type="ARBA" id="ARBA00000185"/>
    </source>
</evidence>
<dbReference type="EMBL" id="CP048838">
    <property type="protein sequence ID" value="QJA00904.1"/>
    <property type="molecule type" value="Genomic_DNA"/>
</dbReference>
<dbReference type="NCBIfam" id="TIGR01063">
    <property type="entry name" value="gyrA"/>
    <property type="match status" value="1"/>
</dbReference>
<dbReference type="GO" id="GO:0009330">
    <property type="term" value="C:DNA topoisomerase type II (double strand cut, ATP-hydrolyzing) complex"/>
    <property type="evidence" value="ECO:0007669"/>
    <property type="project" value="TreeGrafter"/>
</dbReference>
<dbReference type="GO" id="GO:0006261">
    <property type="term" value="P:DNA-templated DNA replication"/>
    <property type="evidence" value="ECO:0007669"/>
    <property type="project" value="UniProtKB-UniRule"/>
</dbReference>
<dbReference type="Gene3D" id="3.90.199.10">
    <property type="entry name" value="Topoisomerase II, domain 5"/>
    <property type="match status" value="1"/>
</dbReference>
<dbReference type="Gene3D" id="3.30.1360.40">
    <property type="match status" value="1"/>
</dbReference>
<organism evidence="13 15">
    <name type="scientific">Clostridium innocuum</name>
    <dbReference type="NCBI Taxonomy" id="1522"/>
    <lineage>
        <taxon>Bacteria</taxon>
        <taxon>Bacillati</taxon>
        <taxon>Bacillota</taxon>
        <taxon>Clostridia</taxon>
        <taxon>Eubacteriales</taxon>
        <taxon>Clostridiaceae</taxon>
        <taxon>Clostridium</taxon>
    </lineage>
</organism>
<dbReference type="Gene3D" id="2.120.10.90">
    <property type="entry name" value="DNA gyrase/topoisomerase IV, subunit A, C-terminal"/>
    <property type="match status" value="1"/>
</dbReference>
<dbReference type="GO" id="GO:0005694">
    <property type="term" value="C:chromosome"/>
    <property type="evidence" value="ECO:0007669"/>
    <property type="project" value="InterPro"/>
</dbReference>
<dbReference type="NCBIfam" id="NF004044">
    <property type="entry name" value="PRK05561.1"/>
    <property type="match status" value="1"/>
</dbReference>
<feature type="short sequence motif" description="GyrA-box" evidence="9">
    <location>
        <begin position="526"/>
        <end position="532"/>
    </location>
</feature>
<evidence type="ECO:0000256" key="3">
    <source>
        <dbReference type="ARBA" id="ARBA00022741"/>
    </source>
</evidence>
<comment type="function">
    <text evidence="9">A type II topoisomerase that negatively supercoils closed circular double-stranded (ds) DNA in an ATP-dependent manner to modulate DNA topology and maintain chromosomes in an underwound state. Negative supercoiling favors strand separation, and DNA replication, transcription, recombination and repair, all of which involve strand separation. Also able to catalyze the interconversion of other topological isomers of dsDNA rings, including catenanes and knotted rings. Type II topoisomerases break and join 2 DNA strands simultaneously in an ATP-dependent manner.</text>
</comment>
<evidence type="ECO:0000313" key="13">
    <source>
        <dbReference type="EMBL" id="KGJ54356.1"/>
    </source>
</evidence>
<dbReference type="Pfam" id="PF00521">
    <property type="entry name" value="DNA_topoisoIV"/>
    <property type="match status" value="1"/>
</dbReference>
<dbReference type="CDD" id="cd00187">
    <property type="entry name" value="TOP4c"/>
    <property type="match status" value="1"/>
</dbReference>
<dbReference type="GO" id="GO:0034335">
    <property type="term" value="F:DNA negative supercoiling activity"/>
    <property type="evidence" value="ECO:0007669"/>
    <property type="project" value="UniProtKB-ARBA"/>
</dbReference>
<dbReference type="InterPro" id="IPR013757">
    <property type="entry name" value="Topo_IIA_A_a_sf"/>
</dbReference>
<dbReference type="FunFam" id="3.90.199.10:FF:000001">
    <property type="entry name" value="DNA gyrase subunit A"/>
    <property type="match status" value="1"/>
</dbReference>
<keyword evidence="6 9" id="KW-0238">DNA-binding</keyword>
<dbReference type="FunFam" id="1.10.268.10:FF:000001">
    <property type="entry name" value="DNA gyrase subunit A"/>
    <property type="match status" value="1"/>
</dbReference>
<evidence type="ECO:0000256" key="8">
    <source>
        <dbReference type="ARBA" id="ARBA00063644"/>
    </source>
</evidence>
<dbReference type="EC" id="5.6.2.2" evidence="9"/>
<evidence type="ECO:0000256" key="9">
    <source>
        <dbReference type="HAMAP-Rule" id="MF_01897"/>
    </source>
</evidence>
<feature type="region of interest" description="Disordered" evidence="11">
    <location>
        <begin position="806"/>
        <end position="837"/>
    </location>
</feature>
<dbReference type="GeneID" id="61923877"/>
<dbReference type="AlphaFoldDB" id="A0A099I9W5"/>
<evidence type="ECO:0000256" key="11">
    <source>
        <dbReference type="SAM" id="MobiDB-lite"/>
    </source>
</evidence>
<dbReference type="InterPro" id="IPR013760">
    <property type="entry name" value="Topo_IIA-like_dom_sf"/>
</dbReference>
<dbReference type="Pfam" id="PF03989">
    <property type="entry name" value="DNA_gyraseA_C"/>
    <property type="match status" value="6"/>
</dbReference>
<dbReference type="GO" id="GO:0005737">
    <property type="term" value="C:cytoplasm"/>
    <property type="evidence" value="ECO:0007669"/>
    <property type="project" value="UniProtKB-SubCell"/>
</dbReference>
<keyword evidence="4 9" id="KW-0067">ATP-binding</keyword>
<dbReference type="InterPro" id="IPR005743">
    <property type="entry name" value="GyrA"/>
</dbReference>
<comment type="similarity">
    <text evidence="2 9">Belongs to the type II topoisomerase GyrA/ParC subunit family.</text>
</comment>
<feature type="compositionally biased region" description="Acidic residues" evidence="11">
    <location>
        <begin position="806"/>
        <end position="827"/>
    </location>
</feature>
<feature type="domain" description="Topo IIA-type catalytic" evidence="12">
    <location>
        <begin position="34"/>
        <end position="499"/>
    </location>
</feature>
<evidence type="ECO:0000259" key="12">
    <source>
        <dbReference type="PROSITE" id="PS52040"/>
    </source>
</evidence>
<dbReference type="InterPro" id="IPR013758">
    <property type="entry name" value="Topo_IIA_A/C_ab"/>
</dbReference>
<comment type="subunit">
    <text evidence="9">Heterotetramer, composed of two GyrA and two GyrB chains. In the heterotetramer, GyrA contains the active site tyrosine that forms a transient covalent intermediate with DNA, while GyrB binds cofactors and catalyzes ATP hydrolysis.</text>
</comment>
<dbReference type="InterPro" id="IPR002205">
    <property type="entry name" value="Topo_IIA_dom_A"/>
</dbReference>
<comment type="miscellaneous">
    <text evidence="9">Few gyrases are as efficient as E.coli at forming negative supercoils. Not all organisms have 2 type II topoisomerases; in organisms with a single type II topoisomerase this enzyme also has to decatenate newly replicated chromosomes.</text>
</comment>
<comment type="subunit">
    <text evidence="8">Heterotetramer composed of ParC and ParE.</text>
</comment>
<dbReference type="NCBIfam" id="NF004043">
    <property type="entry name" value="PRK05560.1"/>
    <property type="match status" value="1"/>
</dbReference>
<evidence type="ECO:0000256" key="2">
    <source>
        <dbReference type="ARBA" id="ARBA00008263"/>
    </source>
</evidence>
<protein>
    <recommendedName>
        <fullName evidence="9">DNA gyrase subunit A</fullName>
        <ecNumber evidence="9">5.6.2.2</ecNumber>
    </recommendedName>
</protein>
<dbReference type="SUPFAM" id="SSF56719">
    <property type="entry name" value="Type II DNA topoisomerase"/>
    <property type="match status" value="1"/>
</dbReference>
<dbReference type="FunFam" id="2.120.10.90:FF:000005">
    <property type="entry name" value="DNA topoisomerase 4 subunit A"/>
    <property type="match status" value="1"/>
</dbReference>
<dbReference type="PANTHER" id="PTHR43493:SF5">
    <property type="entry name" value="DNA GYRASE SUBUNIT A, CHLOROPLASTIC_MITOCHONDRIAL"/>
    <property type="match status" value="1"/>
</dbReference>
<dbReference type="InterPro" id="IPR035516">
    <property type="entry name" value="Gyrase/topoIV_suA_C"/>
</dbReference>
<keyword evidence="9" id="KW-0963">Cytoplasm</keyword>
<keyword evidence="3 9" id="KW-0547">Nucleotide-binding</keyword>
<evidence type="ECO:0000256" key="7">
    <source>
        <dbReference type="ARBA" id="ARBA00023235"/>
    </source>
</evidence>
<dbReference type="PANTHER" id="PTHR43493">
    <property type="entry name" value="DNA GYRASE/TOPOISOMERASE SUBUNIT A"/>
    <property type="match status" value="1"/>
</dbReference>
<dbReference type="EMBL" id="JQIF01000017">
    <property type="protein sequence ID" value="KGJ54356.1"/>
    <property type="molecule type" value="Genomic_DNA"/>
</dbReference>
<dbReference type="HAMAP" id="MF_01897">
    <property type="entry name" value="GyrA"/>
    <property type="match status" value="1"/>
</dbReference>
<dbReference type="InterPro" id="IPR006691">
    <property type="entry name" value="GyrA/parC_rep"/>
</dbReference>
<reference evidence="13 15" key="1">
    <citation type="submission" date="2014-08" db="EMBL/GenBank/DDBJ databases">
        <title>Clostridium innocuum, an unnegligible vancomycin-resistant pathogen causing extra-intestinal infections.</title>
        <authorList>
            <person name="Feng Y."/>
            <person name="Chiu C.-H."/>
        </authorList>
    </citation>
    <scope>NUCLEOTIDE SEQUENCE [LARGE SCALE GENOMIC DNA]</scope>
    <source>
        <strain evidence="13 15">AN88</strain>
    </source>
</reference>
<evidence type="ECO:0000256" key="6">
    <source>
        <dbReference type="ARBA" id="ARBA00023125"/>
    </source>
</evidence>
<evidence type="ECO:0000256" key="4">
    <source>
        <dbReference type="ARBA" id="ARBA00022840"/>
    </source>
</evidence>
<dbReference type="Proteomes" id="UP000030008">
    <property type="component" value="Unassembled WGS sequence"/>
</dbReference>
<evidence type="ECO:0000313" key="16">
    <source>
        <dbReference type="Proteomes" id="UP000503330"/>
    </source>
</evidence>
<dbReference type="GO" id="GO:0003677">
    <property type="term" value="F:DNA binding"/>
    <property type="evidence" value="ECO:0007669"/>
    <property type="project" value="UniProtKB-UniRule"/>
</dbReference>
<comment type="catalytic activity">
    <reaction evidence="1 9 10">
        <text>ATP-dependent breakage, passage and rejoining of double-stranded DNA.</text>
        <dbReference type="EC" id="5.6.2.2"/>
    </reaction>
</comment>
<accession>A0A099I9W5</accession>
<reference evidence="14 16" key="2">
    <citation type="submission" date="2020-02" db="EMBL/GenBank/DDBJ databases">
        <authorList>
            <person name="Kociolek L.K."/>
            <person name="Ozer E.A."/>
        </authorList>
    </citation>
    <scope>NUCLEOTIDE SEQUENCE [LARGE SCALE GENOMIC DNA]</scope>
    <source>
        <strain evidence="14 16">ATCC 14501</strain>
    </source>
</reference>
<keyword evidence="5 9" id="KW-0799">Topoisomerase</keyword>
<comment type="subcellular location">
    <subcellularLocation>
        <location evidence="9">Cytoplasm</location>
    </subcellularLocation>
</comment>
<dbReference type="GO" id="GO:0005524">
    <property type="term" value="F:ATP binding"/>
    <property type="evidence" value="ECO:0007669"/>
    <property type="project" value="UniProtKB-UniRule"/>
</dbReference>
<proteinExistence type="inferred from homology"/>
<dbReference type="InterPro" id="IPR050220">
    <property type="entry name" value="Type_II_DNA_Topoisomerases"/>
</dbReference>
<keyword evidence="7 9" id="KW-0413">Isomerase</keyword>
<gene>
    <name evidence="9 14" type="primary">gyrA</name>
    <name evidence="13" type="ORF">CIAN88_04245</name>
    <name evidence="14" type="ORF">G4D54_00030</name>
</gene>
<dbReference type="SMART" id="SM00434">
    <property type="entry name" value="TOP4c"/>
    <property type="match status" value="1"/>
</dbReference>
<feature type="active site" description="O-(5'-phospho-DNA)-tyrosine intermediate" evidence="9 10">
    <location>
        <position position="122"/>
    </location>
</feature>
<dbReference type="Gene3D" id="1.10.268.10">
    <property type="entry name" value="Topoisomerase, domain 3"/>
    <property type="match status" value="1"/>
</dbReference>